<dbReference type="InterPro" id="IPR023213">
    <property type="entry name" value="CAT-like_dom_sf"/>
</dbReference>
<proteinExistence type="inferred from homology"/>
<dbReference type="InterPro" id="IPR009721">
    <property type="entry name" value="O-acyltransferase_WSD1_C"/>
</dbReference>
<keyword evidence="6 11" id="KW-0808">Transferase</keyword>
<evidence type="ECO:0000313" key="15">
    <source>
        <dbReference type="EMBL" id="XBV22996.1"/>
    </source>
</evidence>
<comment type="pathway">
    <text evidence="2">Lipid metabolism.</text>
</comment>
<keyword evidence="7 11" id="KW-0319">Glycerol metabolism</keyword>
<evidence type="ECO:0000256" key="1">
    <source>
        <dbReference type="ARBA" id="ARBA00004771"/>
    </source>
</evidence>
<dbReference type="NCBIfam" id="TIGR02946">
    <property type="entry name" value="acyl_WS_DGAT"/>
    <property type="match status" value="1"/>
</dbReference>
<name>A0AAU7T8J0_9ACTN</name>
<feature type="domain" description="O-acyltransferase WSD1-like N-terminal" evidence="13">
    <location>
        <begin position="9"/>
        <end position="283"/>
    </location>
</feature>
<evidence type="ECO:0000256" key="10">
    <source>
        <dbReference type="ARBA" id="ARBA00048109"/>
    </source>
</evidence>
<feature type="region of interest" description="Disordered" evidence="12">
    <location>
        <begin position="160"/>
        <end position="181"/>
    </location>
</feature>
<evidence type="ECO:0000256" key="5">
    <source>
        <dbReference type="ARBA" id="ARBA00022516"/>
    </source>
</evidence>
<keyword evidence="8 11" id="KW-0443">Lipid metabolism</keyword>
<dbReference type="Gene3D" id="3.30.559.10">
    <property type="entry name" value="Chloramphenicol acetyltransferase-like domain"/>
    <property type="match status" value="1"/>
</dbReference>
<dbReference type="GO" id="GO:0001666">
    <property type="term" value="P:response to hypoxia"/>
    <property type="evidence" value="ECO:0007669"/>
    <property type="project" value="TreeGrafter"/>
</dbReference>
<dbReference type="GO" id="GO:0051701">
    <property type="term" value="P:biological process involved in interaction with host"/>
    <property type="evidence" value="ECO:0007669"/>
    <property type="project" value="TreeGrafter"/>
</dbReference>
<evidence type="ECO:0000256" key="8">
    <source>
        <dbReference type="ARBA" id="ARBA00023098"/>
    </source>
</evidence>
<dbReference type="AlphaFoldDB" id="A0AAU7T8J0"/>
<comment type="similarity">
    <text evidence="3 11">Belongs to the long-chain O-acyltransferase family.</text>
</comment>
<sequence>MTMRQVDELGAMYLAAENDRTRTHTALLATIDPAALAGGRLTVRRLRELLRERLDLVPAFHRRLAAVPFGLDRPFWIDCAVDLDFHVREIALPEPGDDEVLREQVARIFSRPLDRSRPLWEMYLVQGLAGGRAAVLTKVHHALADAQAGLQILGALADAEPNPQRRTAPPPGPSDPPPRAVSMLVHSLSGLVRQPVRAVTGLPAALSGADELPVVGSLPGVRLVGAAAALAGRRHPHRPIGRAPRTSFNGRISAQRRIGVADVPFDDVRFVKRHFAVSVNDVVMAIAAGALRRWLLEHSELPDRSLTAVVPVSLRRPGSAAGGNQLSAVVVPLPTDVGDPAARLGVAHRAMLVALRDLRTTAPDALTDTIRLVPPPFLVRTVQFLSRLNAWAPRTPATNVNISNIRGPGEPLYLAGAVVESLVPLAGITDGLGLNLTVMSYRDRLAIGIVADREEVPDVQCIADSLGAELAALVTFAAH</sequence>
<dbReference type="InterPro" id="IPR045034">
    <property type="entry name" value="O-acyltransferase_WSD1-like"/>
</dbReference>
<keyword evidence="9 11" id="KW-0012">Acyltransferase</keyword>
<dbReference type="Pfam" id="PF03007">
    <property type="entry name" value="WS_DGAT_cat"/>
    <property type="match status" value="1"/>
</dbReference>
<dbReference type="PANTHER" id="PTHR31650:SF1">
    <property type="entry name" value="WAX ESTER SYNTHASE_DIACYLGLYCEROL ACYLTRANSFERASE 4-RELATED"/>
    <property type="match status" value="1"/>
</dbReference>
<evidence type="ECO:0000256" key="12">
    <source>
        <dbReference type="SAM" id="MobiDB-lite"/>
    </source>
</evidence>
<evidence type="ECO:0000256" key="3">
    <source>
        <dbReference type="ARBA" id="ARBA00009587"/>
    </source>
</evidence>
<dbReference type="InterPro" id="IPR004255">
    <property type="entry name" value="O-acyltransferase_WSD1_N"/>
</dbReference>
<comment type="pathway">
    <text evidence="1 11">Glycerolipid metabolism; triacylglycerol biosynthesis.</text>
</comment>
<dbReference type="InterPro" id="IPR014292">
    <property type="entry name" value="Acyl_transf_WS/DGAT"/>
</dbReference>
<dbReference type="EMBL" id="CP158165">
    <property type="protein sequence ID" value="XBV22996.1"/>
    <property type="molecule type" value="Genomic_DNA"/>
</dbReference>
<evidence type="ECO:0000259" key="14">
    <source>
        <dbReference type="Pfam" id="PF06974"/>
    </source>
</evidence>
<keyword evidence="5 11" id="KW-0444">Lipid biosynthesis</keyword>
<evidence type="ECO:0000256" key="6">
    <source>
        <dbReference type="ARBA" id="ARBA00022679"/>
    </source>
</evidence>
<dbReference type="GO" id="GO:0019432">
    <property type="term" value="P:triglyceride biosynthetic process"/>
    <property type="evidence" value="ECO:0007669"/>
    <property type="project" value="TreeGrafter"/>
</dbReference>
<evidence type="ECO:0000256" key="7">
    <source>
        <dbReference type="ARBA" id="ARBA00022798"/>
    </source>
</evidence>
<accession>A0AAU7T8J0</accession>
<protein>
    <recommendedName>
        <fullName evidence="4 11">Diacylglycerol O-acyltransferase</fullName>
        <ecNumber evidence="4 11">2.3.1.20</ecNumber>
    </recommendedName>
</protein>
<gene>
    <name evidence="15" type="ORF">ABN611_31060</name>
</gene>
<dbReference type="GO" id="GO:0005886">
    <property type="term" value="C:plasma membrane"/>
    <property type="evidence" value="ECO:0007669"/>
    <property type="project" value="TreeGrafter"/>
</dbReference>
<dbReference type="RefSeq" id="WP_350275835.1">
    <property type="nucleotide sequence ID" value="NZ_CP158165.1"/>
</dbReference>
<evidence type="ECO:0000256" key="2">
    <source>
        <dbReference type="ARBA" id="ARBA00005189"/>
    </source>
</evidence>
<comment type="catalytic activity">
    <reaction evidence="10 11">
        <text>an acyl-CoA + a 1,2-diacyl-sn-glycerol = a triacyl-sn-glycerol + CoA</text>
        <dbReference type="Rhea" id="RHEA:10868"/>
        <dbReference type="ChEBI" id="CHEBI:17815"/>
        <dbReference type="ChEBI" id="CHEBI:57287"/>
        <dbReference type="ChEBI" id="CHEBI:58342"/>
        <dbReference type="ChEBI" id="CHEBI:64615"/>
        <dbReference type="EC" id="2.3.1.20"/>
    </reaction>
</comment>
<dbReference type="PANTHER" id="PTHR31650">
    <property type="entry name" value="O-ACYLTRANSFERASE (WSD1-LIKE) FAMILY PROTEIN"/>
    <property type="match status" value="1"/>
</dbReference>
<dbReference type="SUPFAM" id="SSF52777">
    <property type="entry name" value="CoA-dependent acyltransferases"/>
    <property type="match status" value="1"/>
</dbReference>
<evidence type="ECO:0000256" key="9">
    <source>
        <dbReference type="ARBA" id="ARBA00023315"/>
    </source>
</evidence>
<feature type="domain" description="O-acyltransferase WSD1 C-terminal" evidence="14">
    <location>
        <begin position="323"/>
        <end position="473"/>
    </location>
</feature>
<dbReference type="GO" id="GO:0006071">
    <property type="term" value="P:glycerol metabolic process"/>
    <property type="evidence" value="ECO:0007669"/>
    <property type="project" value="UniProtKB-KW"/>
</dbReference>
<reference evidence="15" key="1">
    <citation type="submission" date="2024-06" db="EMBL/GenBank/DDBJ databases">
        <title>Kribbella sp. strain HUAS MG21 genome sequences.</title>
        <authorList>
            <person name="Mo P."/>
        </authorList>
    </citation>
    <scope>NUCLEOTIDE SEQUENCE</scope>
    <source>
        <strain evidence="15">HUAS MG21</strain>
    </source>
</reference>
<dbReference type="GO" id="GO:0071731">
    <property type="term" value="P:response to nitric oxide"/>
    <property type="evidence" value="ECO:0007669"/>
    <property type="project" value="TreeGrafter"/>
</dbReference>
<dbReference type="Pfam" id="PF06974">
    <property type="entry name" value="WS_DGAT_C"/>
    <property type="match status" value="1"/>
</dbReference>
<evidence type="ECO:0000256" key="11">
    <source>
        <dbReference type="RuleBase" id="RU361241"/>
    </source>
</evidence>
<evidence type="ECO:0000259" key="13">
    <source>
        <dbReference type="Pfam" id="PF03007"/>
    </source>
</evidence>
<dbReference type="GO" id="GO:0004144">
    <property type="term" value="F:diacylglycerol O-acyltransferase activity"/>
    <property type="evidence" value="ECO:0007669"/>
    <property type="project" value="UniProtKB-EC"/>
</dbReference>
<organism evidence="15">
    <name type="scientific">Kribbella sp. HUAS MG21</name>
    <dbReference type="NCBI Taxonomy" id="3160966"/>
    <lineage>
        <taxon>Bacteria</taxon>
        <taxon>Bacillati</taxon>
        <taxon>Actinomycetota</taxon>
        <taxon>Actinomycetes</taxon>
        <taxon>Propionibacteriales</taxon>
        <taxon>Kribbellaceae</taxon>
        <taxon>Kribbella</taxon>
    </lineage>
</organism>
<evidence type="ECO:0000256" key="4">
    <source>
        <dbReference type="ARBA" id="ARBA00013244"/>
    </source>
</evidence>
<dbReference type="EC" id="2.3.1.20" evidence="4 11"/>
<feature type="compositionally biased region" description="Pro residues" evidence="12">
    <location>
        <begin position="168"/>
        <end position="179"/>
    </location>
</feature>